<reference evidence="7" key="1">
    <citation type="submission" date="2025-08" db="UniProtKB">
        <authorList>
            <consortium name="Ensembl"/>
        </authorList>
    </citation>
    <scope>IDENTIFICATION</scope>
</reference>
<dbReference type="Proteomes" id="UP000694552">
    <property type="component" value="Unplaced"/>
</dbReference>
<protein>
    <recommendedName>
        <fullName evidence="6">Immunoglobulin V-set domain-containing protein</fullName>
    </recommendedName>
</protein>
<keyword evidence="4" id="KW-0325">Glycoprotein</keyword>
<dbReference type="InterPro" id="IPR036179">
    <property type="entry name" value="Ig-like_dom_sf"/>
</dbReference>
<evidence type="ECO:0000259" key="6">
    <source>
        <dbReference type="Pfam" id="PF07686"/>
    </source>
</evidence>
<dbReference type="GO" id="GO:0016020">
    <property type="term" value="C:membrane"/>
    <property type="evidence" value="ECO:0007669"/>
    <property type="project" value="UniProtKB-SubCell"/>
</dbReference>
<dbReference type="Gene3D" id="2.60.40.10">
    <property type="entry name" value="Immunoglobulins"/>
    <property type="match status" value="2"/>
</dbReference>
<dbReference type="InterPro" id="IPR013106">
    <property type="entry name" value="Ig_V-set"/>
</dbReference>
<evidence type="ECO:0000256" key="4">
    <source>
        <dbReference type="ARBA" id="ARBA00023180"/>
    </source>
</evidence>
<organism evidence="7 8">
    <name type="scientific">Otus sunia</name>
    <name type="common">Oriental scops-owl</name>
    <dbReference type="NCBI Taxonomy" id="257818"/>
    <lineage>
        <taxon>Eukaryota</taxon>
        <taxon>Metazoa</taxon>
        <taxon>Chordata</taxon>
        <taxon>Craniata</taxon>
        <taxon>Vertebrata</taxon>
        <taxon>Euteleostomi</taxon>
        <taxon>Archelosauria</taxon>
        <taxon>Archosauria</taxon>
        <taxon>Dinosauria</taxon>
        <taxon>Saurischia</taxon>
        <taxon>Theropoda</taxon>
        <taxon>Coelurosauria</taxon>
        <taxon>Aves</taxon>
        <taxon>Neognathae</taxon>
        <taxon>Neoaves</taxon>
        <taxon>Telluraves</taxon>
        <taxon>Strigiformes</taxon>
        <taxon>Strigidae</taxon>
        <taxon>Otus</taxon>
    </lineage>
</organism>
<comment type="subcellular location">
    <subcellularLocation>
        <location evidence="1">Membrane</location>
    </subcellularLocation>
</comment>
<dbReference type="InterPro" id="IPR013783">
    <property type="entry name" value="Ig-like_fold"/>
</dbReference>
<keyword evidence="8" id="KW-1185">Reference proteome</keyword>
<feature type="domain" description="Immunoglobulin V-set" evidence="6">
    <location>
        <begin position="24"/>
        <end position="111"/>
    </location>
</feature>
<name>A0A8C8EC85_9STRI</name>
<feature type="region of interest" description="Disordered" evidence="5">
    <location>
        <begin position="219"/>
        <end position="244"/>
    </location>
</feature>
<dbReference type="PANTHER" id="PTHR12080:SF121">
    <property type="entry name" value="IG-LIKE DOMAIN-CONTAINING PROTEIN-RELATED"/>
    <property type="match status" value="1"/>
</dbReference>
<dbReference type="PANTHER" id="PTHR12080">
    <property type="entry name" value="SIGNALING LYMPHOCYTIC ACTIVATION MOLECULE"/>
    <property type="match status" value="1"/>
</dbReference>
<evidence type="ECO:0000313" key="7">
    <source>
        <dbReference type="Ensembl" id="ENSOSUP00000015670.1"/>
    </source>
</evidence>
<dbReference type="SUPFAM" id="SSF48726">
    <property type="entry name" value="Immunoglobulin"/>
    <property type="match status" value="2"/>
</dbReference>
<evidence type="ECO:0000256" key="3">
    <source>
        <dbReference type="ARBA" id="ARBA00023136"/>
    </source>
</evidence>
<reference evidence="7" key="2">
    <citation type="submission" date="2025-09" db="UniProtKB">
        <authorList>
            <consortium name="Ensembl"/>
        </authorList>
    </citation>
    <scope>IDENTIFICATION</scope>
</reference>
<evidence type="ECO:0000256" key="5">
    <source>
        <dbReference type="SAM" id="MobiDB-lite"/>
    </source>
</evidence>
<evidence type="ECO:0000256" key="1">
    <source>
        <dbReference type="ARBA" id="ARBA00004370"/>
    </source>
</evidence>
<evidence type="ECO:0000313" key="8">
    <source>
        <dbReference type="Proteomes" id="UP000694552"/>
    </source>
</evidence>
<evidence type="ECO:0000256" key="2">
    <source>
        <dbReference type="ARBA" id="ARBA00022729"/>
    </source>
</evidence>
<dbReference type="Ensembl" id="ENSOSUT00000016209.1">
    <property type="protein sequence ID" value="ENSOSUP00000015670.1"/>
    <property type="gene ID" value="ENSOSUG00000011215.1"/>
</dbReference>
<accession>A0A8C8EC85</accession>
<dbReference type="InterPro" id="IPR015631">
    <property type="entry name" value="CD2/SLAM_rcpt"/>
</dbReference>
<dbReference type="AlphaFoldDB" id="A0A8C8EC85"/>
<dbReference type="Pfam" id="PF07686">
    <property type="entry name" value="V-set"/>
    <property type="match status" value="1"/>
</dbReference>
<sequence>MTKARVGRCPRVPRVGAVGAAAAQPRQVNGALGGSVLLSLALPPNKTVKEIEWSFSTGAGVTIQVAEFGPGGFKRPDPQDRFKDRLEMFNEAALRIGALEQGDSGVYGARIKLYPALVEDQLFDLSVYGPVPAPEIQQELLSLSTQECNITLRCWVPAGSDAEAAWQLNSSLGTQWGQPCEDAWMLCLAVPASAFNSSYTCVARNPITERRVSIRLDTLCQPQGKPPPSTHPHPTGGVPAPTTACPRRHAWLVEVAHVPGATGRGRGSPARRRVAAEEEEEEESS</sequence>
<keyword evidence="2" id="KW-0732">Signal</keyword>
<feature type="region of interest" description="Disordered" evidence="5">
    <location>
        <begin position="257"/>
        <end position="285"/>
    </location>
</feature>
<keyword evidence="3" id="KW-0472">Membrane</keyword>
<proteinExistence type="predicted"/>